<dbReference type="RefSeq" id="WP_425285029.1">
    <property type="nucleotide sequence ID" value="NZ_FMXQ01000007.1"/>
</dbReference>
<dbReference type="GO" id="GO:0015562">
    <property type="term" value="F:efflux transmembrane transporter activity"/>
    <property type="evidence" value="ECO:0007669"/>
    <property type="project" value="InterPro"/>
</dbReference>
<evidence type="ECO:0000256" key="1">
    <source>
        <dbReference type="SAM" id="SignalP"/>
    </source>
</evidence>
<keyword evidence="1" id="KW-0732">Signal</keyword>
<dbReference type="InterPro" id="IPR010131">
    <property type="entry name" value="MdtP/NodT-like"/>
</dbReference>
<dbReference type="EMBL" id="FMXQ01000007">
    <property type="protein sequence ID" value="SDB45645.1"/>
    <property type="molecule type" value="Genomic_DNA"/>
</dbReference>
<feature type="signal peptide" evidence="1">
    <location>
        <begin position="1"/>
        <end position="24"/>
    </location>
</feature>
<sequence length="490" mass="52445">MKGVSASRLAVIAVPLILGGCVTAAEVVQYSADDAGFATVAMKSSEASGKQTVWVQSREQATAIAQQVHERVYGQTISADTAVQVALINNKGLQAAYAEVGISAAEVWQQALPQNPTVSVGALGIAAPALGAFRAIEAVIANNILAMLTLRSRVEIADTRFRQAQLTAVLETLSLAAATRRAWIDTVAAFETVAYLNQAQAAADAASELAQRLGESGALPKAGQAREHVFYAELTGQKAEARLAARLAKEQLARLMGLWGEDVDFFVPDELPPLPKSVKEKNAIEAEALRRRIDLQIARLELEAVARSYGLTEATRYVTDLEVIAGIEAEREVEDGDTRTVVTPQVEFEFVIPIFDSGKARLRKAELAHMRAANLLAEKAVNVRSEARSAYLAYRSTYDIARHYRNNVLPLRVAIEEESLLTYNGMITNTFELLADTRARINAILLSTNAKREFWLADQELSSAIYGGGSGAAGAGGQATAVPDGGGGAH</sequence>
<protein>
    <submittedName>
        <fullName evidence="2">Outer membrane protein TolC</fullName>
    </submittedName>
</protein>
<dbReference type="Proteomes" id="UP000199071">
    <property type="component" value="Unassembled WGS sequence"/>
</dbReference>
<keyword evidence="3" id="KW-1185">Reference proteome</keyword>
<reference evidence="2 3" key="1">
    <citation type="submission" date="2016-10" db="EMBL/GenBank/DDBJ databases">
        <authorList>
            <person name="de Groot N.N."/>
        </authorList>
    </citation>
    <scope>NUCLEOTIDE SEQUENCE [LARGE SCALE GENOMIC DNA]</scope>
    <source>
        <strain evidence="2 3">ATCC 35022</strain>
    </source>
</reference>
<dbReference type="Gene3D" id="1.20.1600.10">
    <property type="entry name" value="Outer membrane efflux proteins (OEP)"/>
    <property type="match status" value="1"/>
</dbReference>
<dbReference type="AlphaFoldDB" id="A0A1G6DLE6"/>
<gene>
    <name evidence="2" type="ORF">SAMN02982931_03535</name>
</gene>
<evidence type="ECO:0000313" key="3">
    <source>
        <dbReference type="Proteomes" id="UP000199071"/>
    </source>
</evidence>
<dbReference type="PANTHER" id="PTHR30203">
    <property type="entry name" value="OUTER MEMBRANE CATION EFFLUX PROTEIN"/>
    <property type="match status" value="1"/>
</dbReference>
<dbReference type="PANTHER" id="PTHR30203:SF24">
    <property type="entry name" value="BLR4935 PROTEIN"/>
    <property type="match status" value="1"/>
</dbReference>
<proteinExistence type="predicted"/>
<evidence type="ECO:0000313" key="2">
    <source>
        <dbReference type="EMBL" id="SDB45645.1"/>
    </source>
</evidence>
<dbReference type="STRING" id="665467.SAMN02982931_03535"/>
<accession>A0A1G6DLE6</accession>
<dbReference type="PROSITE" id="PS51257">
    <property type="entry name" value="PROKAR_LIPOPROTEIN"/>
    <property type="match status" value="1"/>
</dbReference>
<feature type="chain" id="PRO_5011723739" evidence="1">
    <location>
        <begin position="25"/>
        <end position="490"/>
    </location>
</feature>
<organism evidence="2 3">
    <name type="scientific">Bauldia litoralis</name>
    <dbReference type="NCBI Taxonomy" id="665467"/>
    <lineage>
        <taxon>Bacteria</taxon>
        <taxon>Pseudomonadati</taxon>
        <taxon>Pseudomonadota</taxon>
        <taxon>Alphaproteobacteria</taxon>
        <taxon>Hyphomicrobiales</taxon>
        <taxon>Kaistiaceae</taxon>
        <taxon>Bauldia</taxon>
    </lineage>
</organism>
<name>A0A1G6DLE6_9HYPH</name>
<dbReference type="SUPFAM" id="SSF56954">
    <property type="entry name" value="Outer membrane efflux proteins (OEP)"/>
    <property type="match status" value="1"/>
</dbReference>